<dbReference type="GO" id="GO:0046872">
    <property type="term" value="F:metal ion binding"/>
    <property type="evidence" value="ECO:0007669"/>
    <property type="project" value="UniProtKB-KW"/>
</dbReference>
<keyword evidence="8" id="KW-0482">Metalloprotease</keyword>
<feature type="compositionally biased region" description="Low complexity" evidence="12">
    <location>
        <begin position="263"/>
        <end position="272"/>
    </location>
</feature>
<dbReference type="GO" id="GO:0008237">
    <property type="term" value="F:metallopeptidase activity"/>
    <property type="evidence" value="ECO:0007669"/>
    <property type="project" value="UniProtKB-KW"/>
</dbReference>
<sequence length="600" mass="63369">MAALLALVVSSPVLVSSPSEAAGETRSLKLYFIHTGEKAVITYKRNGRYDPKGLQQLNRFLRDWRKNQPTRMDPRLFDLIWEVYRQSGSRDYINVVCGFRSPATNAMLKGRSRNSGVAEKSQHMLGKAMDFFIPDVKLATLRGIGMKMQVGGVGFYPKSGSPFVHMDVGGVRAWPRMSREELVRLFPNGNTMHIPSDGRPLPGYEQAVADYKRRVSSSQVQMASSGAYAGSSSSDQPKHKTLFAALFGGGADEAEDSSDDDSSAAVAVAKASPPTADMPNAANPGEQVPAQATEVANVNAPVPQVRPAFANQQGGTEVASALVAPQSGNAAQQALSAVTEQGQQQFADLSAYSVPVPSLLGPRRSAGDAEVASADPAAGTGSLTAVPRPAERPALAEKLLAAANADAEADDDVADQEDTLSPAVADALDQQNGDGDRQVASNQPPVTSVEQAINAATPQKVPSEKPPLQLAALAPATKSASFGDAFDAPKSADANGLSQGLPTKGGRPTKHEAAEADASRATVRTEPKLTQKIISQWALTNARMEMVTRPVKAPRFVSQTLRAQPTAVYAEGFTKTASIDPGRFSGSAVNFMEVRKFGSN</sequence>
<evidence type="ECO:0000256" key="1">
    <source>
        <dbReference type="ARBA" id="ARBA00001947"/>
    </source>
</evidence>
<evidence type="ECO:0000313" key="16">
    <source>
        <dbReference type="Proteomes" id="UP000183063"/>
    </source>
</evidence>
<keyword evidence="6" id="KW-0378">Hydrolase</keyword>
<dbReference type="Proteomes" id="UP000198939">
    <property type="component" value="Unassembled WGS sequence"/>
</dbReference>
<dbReference type="EMBL" id="FOCV01000031">
    <property type="protein sequence ID" value="SEO96249.1"/>
    <property type="molecule type" value="Genomic_DNA"/>
</dbReference>
<dbReference type="EMBL" id="FNXB01000041">
    <property type="protein sequence ID" value="SEI16756.1"/>
    <property type="molecule type" value="Genomic_DNA"/>
</dbReference>
<keyword evidence="17" id="KW-1185">Reference proteome</keyword>
<dbReference type="PANTHER" id="PTHR37425:SF1">
    <property type="entry name" value="OUTER MEMBRANE PROTEIN"/>
    <property type="match status" value="1"/>
</dbReference>
<keyword evidence="3" id="KW-0645">Protease</keyword>
<dbReference type="InterPro" id="IPR010275">
    <property type="entry name" value="MepK"/>
</dbReference>
<keyword evidence="7" id="KW-0862">Zinc</keyword>
<feature type="compositionally biased region" description="Basic and acidic residues" evidence="12">
    <location>
        <begin position="509"/>
        <end position="525"/>
    </location>
</feature>
<evidence type="ECO:0000256" key="10">
    <source>
        <dbReference type="ARBA" id="ARBA00093448"/>
    </source>
</evidence>
<keyword evidence="4" id="KW-0479">Metal-binding</keyword>
<dbReference type="Pfam" id="PF05951">
    <property type="entry name" value="Peptidase_M15_2"/>
    <property type="match status" value="1"/>
</dbReference>
<feature type="region of interest" description="Disordered" evidence="12">
    <location>
        <begin position="363"/>
        <end position="388"/>
    </location>
</feature>
<comment type="similarity">
    <text evidence="10">Belongs to the peptidase M15 family.</text>
</comment>
<comment type="cofactor">
    <cofactor evidence="1">
        <name>Zn(2+)</name>
        <dbReference type="ChEBI" id="CHEBI:29105"/>
    </cofactor>
</comment>
<comment type="pathway">
    <text evidence="2">Cell wall biogenesis; cell wall polysaccharide biosynthesis.</text>
</comment>
<dbReference type="GO" id="GO:0071555">
    <property type="term" value="P:cell wall organization"/>
    <property type="evidence" value="ECO:0007669"/>
    <property type="project" value="UniProtKB-KW"/>
</dbReference>
<keyword evidence="5 13" id="KW-0732">Signal</keyword>
<evidence type="ECO:0000256" key="5">
    <source>
        <dbReference type="ARBA" id="ARBA00022729"/>
    </source>
</evidence>
<evidence type="ECO:0000313" key="15">
    <source>
        <dbReference type="EMBL" id="SEO96249.1"/>
    </source>
</evidence>
<protein>
    <recommendedName>
        <fullName evidence="11">Murein endopeptidase K</fullName>
    </recommendedName>
</protein>
<evidence type="ECO:0000256" key="4">
    <source>
        <dbReference type="ARBA" id="ARBA00022723"/>
    </source>
</evidence>
<reference evidence="15 17" key="2">
    <citation type="submission" date="2016-10" db="EMBL/GenBank/DDBJ databases">
        <authorList>
            <person name="Varghese N."/>
            <person name="Submissions S."/>
        </authorList>
    </citation>
    <scope>NUCLEOTIDE SEQUENCE [LARGE SCALE GENOMIC DNA]</scope>
    <source>
        <strain evidence="15 17">CGMCC 1.7071</strain>
    </source>
</reference>
<evidence type="ECO:0000256" key="2">
    <source>
        <dbReference type="ARBA" id="ARBA00004776"/>
    </source>
</evidence>
<evidence type="ECO:0000256" key="11">
    <source>
        <dbReference type="ARBA" id="ARBA00093666"/>
    </source>
</evidence>
<evidence type="ECO:0000256" key="9">
    <source>
        <dbReference type="ARBA" id="ARBA00023316"/>
    </source>
</evidence>
<evidence type="ECO:0000256" key="8">
    <source>
        <dbReference type="ARBA" id="ARBA00023049"/>
    </source>
</evidence>
<reference evidence="14" key="1">
    <citation type="submission" date="2016-10" db="EMBL/GenBank/DDBJ databases">
        <authorList>
            <person name="de Groot N.N."/>
        </authorList>
    </citation>
    <scope>NUCLEOTIDE SEQUENCE [LARGE SCALE GENOMIC DNA]</scope>
    <source>
        <strain evidence="14">CCBAU85039</strain>
    </source>
</reference>
<evidence type="ECO:0000313" key="14">
    <source>
        <dbReference type="EMBL" id="SEI16756.1"/>
    </source>
</evidence>
<feature type="region of interest" description="Disordered" evidence="12">
    <location>
        <begin position="251"/>
        <end position="286"/>
    </location>
</feature>
<dbReference type="SUPFAM" id="SSF55166">
    <property type="entry name" value="Hedgehog/DD-peptidase"/>
    <property type="match status" value="1"/>
</dbReference>
<evidence type="ECO:0000256" key="6">
    <source>
        <dbReference type="ARBA" id="ARBA00022801"/>
    </source>
</evidence>
<keyword evidence="9" id="KW-0961">Cell wall biogenesis/degradation</keyword>
<dbReference type="InterPro" id="IPR009045">
    <property type="entry name" value="Zn_M74/Hedgehog-like"/>
</dbReference>
<feature type="signal peptide" evidence="13">
    <location>
        <begin position="1"/>
        <end position="21"/>
    </location>
</feature>
<dbReference type="PANTHER" id="PTHR37425">
    <property type="match status" value="1"/>
</dbReference>
<evidence type="ECO:0000256" key="12">
    <source>
        <dbReference type="SAM" id="MobiDB-lite"/>
    </source>
</evidence>
<dbReference type="GO" id="GO:0006508">
    <property type="term" value="P:proteolysis"/>
    <property type="evidence" value="ECO:0007669"/>
    <property type="project" value="UniProtKB-KW"/>
</dbReference>
<name>A0A1H8TZ26_9HYPH</name>
<dbReference type="AlphaFoldDB" id="A0A1H8TZ26"/>
<dbReference type="Proteomes" id="UP000183063">
    <property type="component" value="Unassembled WGS sequence"/>
</dbReference>
<evidence type="ECO:0000256" key="13">
    <source>
        <dbReference type="SAM" id="SignalP"/>
    </source>
</evidence>
<proteinExistence type="inferred from homology"/>
<reference evidence="16" key="3">
    <citation type="submission" date="2016-10" db="EMBL/GenBank/DDBJ databases">
        <authorList>
            <person name="Wibberg D."/>
        </authorList>
    </citation>
    <scope>NUCLEOTIDE SEQUENCE [LARGE SCALE GENOMIC DNA]</scope>
</reference>
<evidence type="ECO:0000313" key="17">
    <source>
        <dbReference type="Proteomes" id="UP000198939"/>
    </source>
</evidence>
<accession>A0A1H8TZ26</accession>
<feature type="compositionally biased region" description="Acidic residues" evidence="12">
    <location>
        <begin position="252"/>
        <end position="262"/>
    </location>
</feature>
<gene>
    <name evidence="14" type="ORF">RTCCBAU85039_5495</name>
    <name evidence="15" type="ORF">SAMN05216228_103120</name>
</gene>
<dbReference type="Gene3D" id="3.30.1380.10">
    <property type="match status" value="1"/>
</dbReference>
<feature type="region of interest" description="Disordered" evidence="12">
    <location>
        <begin position="492"/>
        <end position="525"/>
    </location>
</feature>
<dbReference type="CDD" id="cd14844">
    <property type="entry name" value="Zn-DD-carboxypeptidase_like"/>
    <property type="match status" value="1"/>
</dbReference>
<evidence type="ECO:0000256" key="7">
    <source>
        <dbReference type="ARBA" id="ARBA00022833"/>
    </source>
</evidence>
<dbReference type="STRING" id="501024.RTCCBAU85039_5495"/>
<feature type="chain" id="PRO_5030029843" description="Murein endopeptidase K" evidence="13">
    <location>
        <begin position="22"/>
        <end position="600"/>
    </location>
</feature>
<organism evidence="14 16">
    <name type="scientific">Rhizobium tibeticum</name>
    <dbReference type="NCBI Taxonomy" id="501024"/>
    <lineage>
        <taxon>Bacteria</taxon>
        <taxon>Pseudomonadati</taxon>
        <taxon>Pseudomonadota</taxon>
        <taxon>Alphaproteobacteria</taxon>
        <taxon>Hyphomicrobiales</taxon>
        <taxon>Rhizobiaceae</taxon>
        <taxon>Rhizobium/Agrobacterium group</taxon>
        <taxon>Rhizobium</taxon>
    </lineage>
</organism>
<evidence type="ECO:0000256" key="3">
    <source>
        <dbReference type="ARBA" id="ARBA00022670"/>
    </source>
</evidence>